<accession>A0ABQ7IUR9</accession>
<keyword evidence="3" id="KW-1185">Reference proteome</keyword>
<evidence type="ECO:0000256" key="1">
    <source>
        <dbReference type="SAM" id="SignalP"/>
    </source>
</evidence>
<reference evidence="2 3" key="1">
    <citation type="journal article" date="2020" name="Genome Biol. Evol.">
        <title>Comparative genomics of Sclerotiniaceae.</title>
        <authorList>
            <person name="Valero Jimenez C.A."/>
            <person name="Steentjes M."/>
            <person name="Scholten O.E."/>
            <person name="Van Kan J.A.L."/>
        </authorList>
    </citation>
    <scope>NUCLEOTIDE SEQUENCE [LARGE SCALE GENOMIC DNA]</scope>
    <source>
        <strain evidence="2 3">B1</strain>
    </source>
</reference>
<sequence length="192" mass="20960">MYSSSFSVTLLFAYLAWLAGPVTAHGDKDHNHGYEQSYDAINSTGNWEYQKRETHLFPCQYTIGPSCSSRDQSIINAELTVAASMASYAQANLDSTIGALYTSAFIPSDLISGANIITQLANEYGNVVAMKDGSNCEFTVTCDDTNKYCTDGYYAYMSDTSRNSGTMNLCSAWFDITGTPAANLKNINESEK</sequence>
<evidence type="ECO:0000313" key="3">
    <source>
        <dbReference type="Proteomes" id="UP000783213"/>
    </source>
</evidence>
<dbReference type="RefSeq" id="XP_038812919.1">
    <property type="nucleotide sequence ID" value="XM_038950390.1"/>
</dbReference>
<feature type="signal peptide" evidence="1">
    <location>
        <begin position="1"/>
        <end position="24"/>
    </location>
</feature>
<dbReference type="GeneID" id="62229544"/>
<comment type="caution">
    <text evidence="2">The sequence shown here is derived from an EMBL/GenBank/DDBJ whole genome shotgun (WGS) entry which is preliminary data.</text>
</comment>
<gene>
    <name evidence="2" type="ORF">EAE98_002770</name>
</gene>
<feature type="chain" id="PRO_5047322806" evidence="1">
    <location>
        <begin position="25"/>
        <end position="192"/>
    </location>
</feature>
<dbReference type="Gene3D" id="3.40.390.10">
    <property type="entry name" value="Collagenase (Catalytic Domain)"/>
    <property type="match status" value="1"/>
</dbReference>
<dbReference type="EMBL" id="RCSX01000005">
    <property type="protein sequence ID" value="KAF7934725.1"/>
    <property type="molecule type" value="Genomic_DNA"/>
</dbReference>
<protein>
    <submittedName>
        <fullName evidence="2">Uncharacterized protein</fullName>
    </submittedName>
</protein>
<evidence type="ECO:0000313" key="2">
    <source>
        <dbReference type="EMBL" id="KAF7934725.1"/>
    </source>
</evidence>
<organism evidence="2 3">
    <name type="scientific">Botrytis deweyae</name>
    <dbReference type="NCBI Taxonomy" id="2478750"/>
    <lineage>
        <taxon>Eukaryota</taxon>
        <taxon>Fungi</taxon>
        <taxon>Dikarya</taxon>
        <taxon>Ascomycota</taxon>
        <taxon>Pezizomycotina</taxon>
        <taxon>Leotiomycetes</taxon>
        <taxon>Helotiales</taxon>
        <taxon>Sclerotiniaceae</taxon>
        <taxon>Botrytis</taxon>
    </lineage>
</organism>
<dbReference type="SUPFAM" id="SSF55486">
    <property type="entry name" value="Metalloproteases ('zincins'), catalytic domain"/>
    <property type="match status" value="1"/>
</dbReference>
<dbReference type="InterPro" id="IPR024079">
    <property type="entry name" value="MetalloPept_cat_dom_sf"/>
</dbReference>
<name>A0ABQ7IUR9_9HELO</name>
<proteinExistence type="predicted"/>
<keyword evidence="1" id="KW-0732">Signal</keyword>
<dbReference type="Proteomes" id="UP000783213">
    <property type="component" value="Unassembled WGS sequence"/>
</dbReference>